<comment type="cofactor">
    <cofactor evidence="1">
        <name>[4Fe-4S] cluster</name>
        <dbReference type="ChEBI" id="CHEBI:49883"/>
    </cofactor>
</comment>
<keyword evidence="4 9" id="KW-0560">Oxidoreductase</keyword>
<evidence type="ECO:0000256" key="8">
    <source>
        <dbReference type="ARBA" id="ARBA00046314"/>
    </source>
</evidence>
<keyword evidence="6" id="KW-0411">Iron-sulfur</keyword>
<dbReference type="Gene3D" id="3.40.50.11270">
    <property type="match status" value="1"/>
</dbReference>
<dbReference type="CDD" id="cd13944">
    <property type="entry name" value="lytB_ispH"/>
    <property type="match status" value="1"/>
</dbReference>
<keyword evidence="2" id="KW-0004">4Fe-4S</keyword>
<evidence type="ECO:0000313" key="10">
    <source>
        <dbReference type="Proteomes" id="UP001324993"/>
    </source>
</evidence>
<keyword evidence="5" id="KW-0408">Iron</keyword>
<dbReference type="EMBL" id="CP138858">
    <property type="protein sequence ID" value="WPJ94091.1"/>
    <property type="molecule type" value="Genomic_DNA"/>
</dbReference>
<comment type="pathway">
    <text evidence="7">Isoprenoid biosynthesis; isopentenyl diphosphate biosynthesis via DXP pathway; isopentenyl diphosphate from 1-deoxy-D-xylulose 5-phosphate: step 6/6.</text>
</comment>
<proteinExistence type="predicted"/>
<organism evidence="9 10">
    <name type="scientific">Coraliomargarita algicola</name>
    <dbReference type="NCBI Taxonomy" id="3092156"/>
    <lineage>
        <taxon>Bacteria</taxon>
        <taxon>Pseudomonadati</taxon>
        <taxon>Verrucomicrobiota</taxon>
        <taxon>Opitutia</taxon>
        <taxon>Puniceicoccales</taxon>
        <taxon>Coraliomargaritaceae</taxon>
        <taxon>Coraliomargarita</taxon>
    </lineage>
</organism>
<comment type="pathway">
    <text evidence="8">Isoprenoid biosynthesis; dimethylallyl diphosphate biosynthesis; dimethylallyl diphosphate from (2E)-4-hydroxy-3-methylbutenyl diphosphate: step 1/1.</text>
</comment>
<evidence type="ECO:0000256" key="6">
    <source>
        <dbReference type="ARBA" id="ARBA00023014"/>
    </source>
</evidence>
<name>A0ABZ0RDR0_9BACT</name>
<dbReference type="NCBIfam" id="TIGR00216">
    <property type="entry name" value="ispH_lytB"/>
    <property type="match status" value="1"/>
</dbReference>
<dbReference type="Proteomes" id="UP001324993">
    <property type="component" value="Chromosome"/>
</dbReference>
<reference evidence="9 10" key="1">
    <citation type="submission" date="2023-11" db="EMBL/GenBank/DDBJ databases">
        <title>Coraliomargarita sp. nov., isolated from marine algae.</title>
        <authorList>
            <person name="Lee J.K."/>
            <person name="Baek J.H."/>
            <person name="Kim J.M."/>
            <person name="Choi D.G."/>
            <person name="Jeon C.O."/>
        </authorList>
    </citation>
    <scope>NUCLEOTIDE SEQUENCE [LARGE SCALE GENOMIC DNA]</scope>
    <source>
        <strain evidence="9 10">J2-16</strain>
    </source>
</reference>
<dbReference type="Pfam" id="PF02401">
    <property type="entry name" value="LYTB"/>
    <property type="match status" value="1"/>
</dbReference>
<keyword evidence="10" id="KW-1185">Reference proteome</keyword>
<dbReference type="RefSeq" id="WP_319831054.1">
    <property type="nucleotide sequence ID" value="NZ_CP138858.1"/>
</dbReference>
<evidence type="ECO:0000256" key="5">
    <source>
        <dbReference type="ARBA" id="ARBA00023004"/>
    </source>
</evidence>
<keyword evidence="3" id="KW-0479">Metal-binding</keyword>
<accession>A0ABZ0RDR0</accession>
<sequence length="555" mass="62074">MEPIRLLFDSSNHLLVTLRADGLYGLASMDASDHSWHELAKLETSAGTQPILCALLSSSQHAEGNWQTIHNLNSLPKATDLEQVLKSIDDQLYRIPYLGMGENEYIYRFRTTKERNRSIYIDGQSEALYQSALCLAIKEARRTKEKSSGEPAVLDFGAVSYVIPSHFGFCLGVQNAIERAYETVAMHPDKRVFMLSELIHNPFVNEDLLARGLRYLQTDKGLPLCADGQIASGVDAPEALWNQLTENDIVIIPAFGATNEDKARLIRRGLSIRENDATCMLVEKVWKAARRYAQEGYTVLIHGKSEHEETKATFSNSSSYGPALMLRNMEHARRLAEVIQADPSQKLALFEASFAGLYSKGFDPLKDLEKIAVVNQTTLLRNETLSIIDYLRDVIASKYGETEVANHLWSKGKGDTLCYATQVNQDALHKAVEQNIDAALVVGGKNSSNTFQLYRVCAERFGERAHYIQSEKNILSLEAVRHYIFPYNLTNVPSTVEEDRPLFRKPIDKPRILLTGGASCPDGIIQQVIHRINGFFPPDSIRPVEDILEAIGSNT</sequence>
<dbReference type="Gene3D" id="3.40.1010.20">
    <property type="entry name" value="4-hydroxy-3-methylbut-2-enyl diphosphate reductase, catalytic domain"/>
    <property type="match status" value="2"/>
</dbReference>
<protein>
    <submittedName>
        <fullName evidence="9">4-hydroxy-3-methylbut-2-enyl diphosphate reductase</fullName>
        <ecNumber evidence="9">1.17.7.4</ecNumber>
    </submittedName>
</protein>
<dbReference type="GO" id="GO:0051745">
    <property type="term" value="F:4-hydroxy-3-methylbut-2-enyl diphosphate reductase activity"/>
    <property type="evidence" value="ECO:0007669"/>
    <property type="project" value="UniProtKB-EC"/>
</dbReference>
<dbReference type="InterPro" id="IPR003451">
    <property type="entry name" value="LytB/IspH"/>
</dbReference>
<evidence type="ECO:0000256" key="1">
    <source>
        <dbReference type="ARBA" id="ARBA00001966"/>
    </source>
</evidence>
<evidence type="ECO:0000313" key="9">
    <source>
        <dbReference type="EMBL" id="WPJ94091.1"/>
    </source>
</evidence>
<evidence type="ECO:0000256" key="2">
    <source>
        <dbReference type="ARBA" id="ARBA00022485"/>
    </source>
</evidence>
<evidence type="ECO:0000256" key="7">
    <source>
        <dbReference type="ARBA" id="ARBA00046313"/>
    </source>
</evidence>
<evidence type="ECO:0000256" key="3">
    <source>
        <dbReference type="ARBA" id="ARBA00022723"/>
    </source>
</evidence>
<evidence type="ECO:0000256" key="4">
    <source>
        <dbReference type="ARBA" id="ARBA00023002"/>
    </source>
</evidence>
<dbReference type="PANTHER" id="PTHR31619:SF5">
    <property type="entry name" value="4-HYDROXY-3-METHYLBUT-2-ENYL DIPHOSPHATE REDUCTASE, CHLOROPLASTIC"/>
    <property type="match status" value="1"/>
</dbReference>
<gene>
    <name evidence="9" type="primary">ispH</name>
    <name evidence="9" type="ORF">SH580_11665</name>
</gene>
<dbReference type="EC" id="1.17.7.4" evidence="9"/>
<dbReference type="PANTHER" id="PTHR31619">
    <property type="entry name" value="4-HYDROXY-3-METHYLBUT-2-ENYL DIPHOSPHATE REDUCTASE, CHLOROPLASTIC"/>
    <property type="match status" value="1"/>
</dbReference>